<gene>
    <name evidence="2" type="ORF">CPB83DRAFT_822529</name>
</gene>
<dbReference type="PANTHER" id="PTHR46177">
    <property type="entry name" value="INTEGRASE CATALYTIC DOMAIN-CONTAINING PROTEIN"/>
    <property type="match status" value="1"/>
</dbReference>
<organism evidence="2 3">
    <name type="scientific">Crepidotus variabilis</name>
    <dbReference type="NCBI Taxonomy" id="179855"/>
    <lineage>
        <taxon>Eukaryota</taxon>
        <taxon>Fungi</taxon>
        <taxon>Dikarya</taxon>
        <taxon>Basidiomycota</taxon>
        <taxon>Agaricomycotina</taxon>
        <taxon>Agaricomycetes</taxon>
        <taxon>Agaricomycetidae</taxon>
        <taxon>Agaricales</taxon>
        <taxon>Agaricineae</taxon>
        <taxon>Crepidotaceae</taxon>
        <taxon>Crepidotus</taxon>
    </lineage>
</organism>
<evidence type="ECO:0000313" key="2">
    <source>
        <dbReference type="EMBL" id="KAF9522685.1"/>
    </source>
</evidence>
<proteinExistence type="predicted"/>
<evidence type="ECO:0000313" key="3">
    <source>
        <dbReference type="Proteomes" id="UP000807306"/>
    </source>
</evidence>
<dbReference type="EMBL" id="MU157937">
    <property type="protein sequence ID" value="KAF9522685.1"/>
    <property type="molecule type" value="Genomic_DNA"/>
</dbReference>
<evidence type="ECO:0000259" key="1">
    <source>
        <dbReference type="Pfam" id="PF24764"/>
    </source>
</evidence>
<reference evidence="2" key="1">
    <citation type="submission" date="2020-11" db="EMBL/GenBank/DDBJ databases">
        <authorList>
            <consortium name="DOE Joint Genome Institute"/>
            <person name="Ahrendt S."/>
            <person name="Riley R."/>
            <person name="Andreopoulos W."/>
            <person name="Labutti K."/>
            <person name="Pangilinan J."/>
            <person name="Ruiz-Duenas F.J."/>
            <person name="Barrasa J.M."/>
            <person name="Sanchez-Garcia M."/>
            <person name="Camarero S."/>
            <person name="Miyauchi S."/>
            <person name="Serrano A."/>
            <person name="Linde D."/>
            <person name="Babiker R."/>
            <person name="Drula E."/>
            <person name="Ayuso-Fernandez I."/>
            <person name="Pacheco R."/>
            <person name="Padilla G."/>
            <person name="Ferreira P."/>
            <person name="Barriuso J."/>
            <person name="Kellner H."/>
            <person name="Castanera R."/>
            <person name="Alfaro M."/>
            <person name="Ramirez L."/>
            <person name="Pisabarro A.G."/>
            <person name="Kuo A."/>
            <person name="Tritt A."/>
            <person name="Lipzen A."/>
            <person name="He G."/>
            <person name="Yan M."/>
            <person name="Ng V."/>
            <person name="Cullen D."/>
            <person name="Martin F."/>
            <person name="Rosso M.-N."/>
            <person name="Henrissat B."/>
            <person name="Hibbett D."/>
            <person name="Martinez A.T."/>
            <person name="Grigoriev I.V."/>
        </authorList>
    </citation>
    <scope>NUCLEOTIDE SEQUENCE</scope>
    <source>
        <strain evidence="2">CBS 506.95</strain>
    </source>
</reference>
<feature type="non-terminal residue" evidence="2">
    <location>
        <position position="1"/>
    </location>
</feature>
<accession>A0A9P6E565</accession>
<dbReference type="InterPro" id="IPR058913">
    <property type="entry name" value="Integrase_dom_put"/>
</dbReference>
<keyword evidence="3" id="KW-1185">Reference proteome</keyword>
<dbReference type="Proteomes" id="UP000807306">
    <property type="component" value="Unassembled WGS sequence"/>
</dbReference>
<dbReference type="PANTHER" id="PTHR46177:SF1">
    <property type="entry name" value="INTEGRASE CATALYTIC DOMAIN-CONTAINING PROTEIN"/>
    <property type="match status" value="1"/>
</dbReference>
<dbReference type="AlphaFoldDB" id="A0A9P6E565"/>
<feature type="domain" description="Integrase core" evidence="1">
    <location>
        <begin position="257"/>
        <end position="334"/>
    </location>
</feature>
<comment type="caution">
    <text evidence="2">The sequence shown here is derived from an EMBL/GenBank/DDBJ whole genome shotgun (WGS) entry which is preliminary data.</text>
</comment>
<dbReference type="Pfam" id="PF24764">
    <property type="entry name" value="rva_4"/>
    <property type="match status" value="1"/>
</dbReference>
<protein>
    <recommendedName>
        <fullName evidence="1">Integrase core domain-containing protein</fullName>
    </recommendedName>
</protein>
<sequence length="428" mass="48764">MVNTTGKNGYGKKNYPPDDVLKEYLLSYALKRLTQTEKRNLLQKDLQLSIGLTKLNELEHRLDIPSVKRQKKTKEELAQAVIDEVSKDISQRNGPNYVKDVLRIKGIYVASRDYVREIMRENFPDSADKRFPGYKRQPVRRQALTALGPFHEIAGDGHEKIGALALQMEGLGLPIYGYRDKWSGKLLKLDVVPDCRSNGAIGHLFLDLVLALGGISLQLNLDKGSEIGWQVAFQTVLREQFAANIALDEYPAVALLRSIHNIIIESLWRWLREKSGHNLRLIILYGKENGLIQPSVSYHRDLFYWIFVPLVQSELDDFRTYWNLRHVRSQPQKSLPSNHVPDVAAEHPEMYGGIDCLVRIPSESVDSLRELLNEEVGPKEKFQTFYTPEFGSYATEVHDSIGAPTITLSNVWVVFTQMAGVMETDKVY</sequence>
<dbReference type="OrthoDB" id="2974164at2759"/>
<name>A0A9P6E565_9AGAR</name>